<proteinExistence type="predicted"/>
<feature type="transmembrane region" description="Helical" evidence="1">
    <location>
        <begin position="141"/>
        <end position="159"/>
    </location>
</feature>
<dbReference type="RefSeq" id="WP_238017680.1">
    <property type="nucleotide sequence ID" value="NZ_JAIFZM010000001.1"/>
</dbReference>
<protein>
    <submittedName>
        <fullName evidence="2">DUF1538 domain-containing protein</fullName>
    </submittedName>
</protein>
<keyword evidence="1" id="KW-0472">Membrane</keyword>
<dbReference type="Pfam" id="PF07556">
    <property type="entry name" value="DUF1538"/>
    <property type="match status" value="1"/>
</dbReference>
<sequence length="227" mass="24077">MKETVKEVLLSILPITIVITLLQFTIIQLPFEQFMPFILGVMMVSVGLILFLLGVNMSLLPLGEMIGSALPRTNKVWVVVWIGFLLGVVVTIAEPDVRILSSQVEIVSEGAIPKPVLLLSVSLGVGIFISLALLRIIFQMNLAYLLLAGYGIVFLLASLTPPSYVPISFDSGGVTTGPLTVPFIMALGVGVASVMKRNTASKDAFGLVALASIGPIIAVLLLGVVYG</sequence>
<comment type="caution">
    <text evidence="2">The sequence shown here is derived from an EMBL/GenBank/DDBJ whole genome shotgun (WGS) entry which is preliminary data.</text>
</comment>
<keyword evidence="1" id="KW-1133">Transmembrane helix</keyword>
<accession>A0AAW5B2X9</accession>
<evidence type="ECO:0000256" key="1">
    <source>
        <dbReference type="SAM" id="Phobius"/>
    </source>
</evidence>
<dbReference type="AlphaFoldDB" id="A0AAW5B2X9"/>
<dbReference type="InterPro" id="IPR011435">
    <property type="entry name" value="UmpAB"/>
</dbReference>
<feature type="transmembrane region" description="Helical" evidence="1">
    <location>
        <begin position="179"/>
        <end position="195"/>
    </location>
</feature>
<organism evidence="2 3">
    <name type="scientific">Oceanobacillus jordanicus</name>
    <dbReference type="NCBI Taxonomy" id="2867266"/>
    <lineage>
        <taxon>Bacteria</taxon>
        <taxon>Bacillati</taxon>
        <taxon>Bacillota</taxon>
        <taxon>Bacilli</taxon>
        <taxon>Bacillales</taxon>
        <taxon>Bacillaceae</taxon>
        <taxon>Oceanobacillus</taxon>
    </lineage>
</organism>
<feature type="transmembrane region" description="Helical" evidence="1">
    <location>
        <begin position="207"/>
        <end position="226"/>
    </location>
</feature>
<name>A0AAW5B2X9_9BACI</name>
<feature type="transmembrane region" description="Helical" evidence="1">
    <location>
        <begin position="37"/>
        <end position="55"/>
    </location>
</feature>
<dbReference type="EMBL" id="JAIFZM010000001">
    <property type="protein sequence ID" value="MCG3417762.1"/>
    <property type="molecule type" value="Genomic_DNA"/>
</dbReference>
<reference evidence="2 3" key="1">
    <citation type="journal article" date="2022" name="Evol. Bioinform. Online">
        <title>Draft Genome Sequence of Oceanobacillus jordanicus Strain GSFE11, a Halotolerant Plant Growth-Promoting Bacterial Endophyte Isolated From the Jordan Valley.</title>
        <authorList>
            <person name="Alhindi T."/>
            <person name="Albdaiwi R."/>
        </authorList>
    </citation>
    <scope>NUCLEOTIDE SEQUENCE [LARGE SCALE GENOMIC DNA]</scope>
    <source>
        <strain evidence="2 3">GSFE11</strain>
    </source>
</reference>
<feature type="transmembrane region" description="Helical" evidence="1">
    <location>
        <begin position="12"/>
        <end position="31"/>
    </location>
</feature>
<evidence type="ECO:0000313" key="3">
    <source>
        <dbReference type="Proteomes" id="UP001199631"/>
    </source>
</evidence>
<keyword evidence="3" id="KW-1185">Reference proteome</keyword>
<gene>
    <name evidence="2" type="ORF">K3T81_01255</name>
</gene>
<feature type="transmembrane region" description="Helical" evidence="1">
    <location>
        <begin position="115"/>
        <end position="134"/>
    </location>
</feature>
<dbReference type="Proteomes" id="UP001199631">
    <property type="component" value="Unassembled WGS sequence"/>
</dbReference>
<evidence type="ECO:0000313" key="2">
    <source>
        <dbReference type="EMBL" id="MCG3417762.1"/>
    </source>
</evidence>
<keyword evidence="1" id="KW-0812">Transmembrane</keyword>
<feature type="transmembrane region" description="Helical" evidence="1">
    <location>
        <begin position="76"/>
        <end position="95"/>
    </location>
</feature>